<dbReference type="EMBL" id="LXPE01000025">
    <property type="protein sequence ID" value="OBA26051.1"/>
    <property type="molecule type" value="Genomic_DNA"/>
</dbReference>
<dbReference type="Proteomes" id="UP000092321">
    <property type="component" value="Unassembled WGS sequence"/>
</dbReference>
<evidence type="ECO:0000313" key="6">
    <source>
        <dbReference type="Proteomes" id="UP000092321"/>
    </source>
</evidence>
<organism evidence="5 6">
    <name type="scientific">Hanseniaspora valbyensis NRRL Y-1626</name>
    <dbReference type="NCBI Taxonomy" id="766949"/>
    <lineage>
        <taxon>Eukaryota</taxon>
        <taxon>Fungi</taxon>
        <taxon>Dikarya</taxon>
        <taxon>Ascomycota</taxon>
        <taxon>Saccharomycotina</taxon>
        <taxon>Saccharomycetes</taxon>
        <taxon>Saccharomycodales</taxon>
        <taxon>Saccharomycodaceae</taxon>
        <taxon>Hanseniaspora</taxon>
    </lineage>
</organism>
<keyword evidence="3" id="KW-0288">FMN</keyword>
<comment type="caution">
    <text evidence="5">The sequence shown here is derived from an EMBL/GenBank/DDBJ whole genome shotgun (WGS) entry which is preliminary data.</text>
</comment>
<dbReference type="AlphaFoldDB" id="A0A1B7TBE3"/>
<reference evidence="6" key="1">
    <citation type="journal article" date="2016" name="Proc. Natl. Acad. Sci. U.S.A.">
        <title>Comparative genomics of biotechnologically important yeasts.</title>
        <authorList>
            <person name="Riley R."/>
            <person name="Haridas S."/>
            <person name="Wolfe K.H."/>
            <person name="Lopes M.R."/>
            <person name="Hittinger C.T."/>
            <person name="Goeker M."/>
            <person name="Salamov A.A."/>
            <person name="Wisecaver J.H."/>
            <person name="Long T.M."/>
            <person name="Calvey C.H."/>
            <person name="Aerts A.L."/>
            <person name="Barry K.W."/>
            <person name="Choi C."/>
            <person name="Clum A."/>
            <person name="Coughlan A.Y."/>
            <person name="Deshpande S."/>
            <person name="Douglass A.P."/>
            <person name="Hanson S.J."/>
            <person name="Klenk H.-P."/>
            <person name="LaButti K.M."/>
            <person name="Lapidus A."/>
            <person name="Lindquist E.A."/>
            <person name="Lipzen A.M."/>
            <person name="Meier-Kolthoff J.P."/>
            <person name="Ohm R.A."/>
            <person name="Otillar R.P."/>
            <person name="Pangilinan J.L."/>
            <person name="Peng Y."/>
            <person name="Rokas A."/>
            <person name="Rosa C.A."/>
            <person name="Scheuner C."/>
            <person name="Sibirny A.A."/>
            <person name="Slot J.C."/>
            <person name="Stielow J.B."/>
            <person name="Sun H."/>
            <person name="Kurtzman C.P."/>
            <person name="Blackwell M."/>
            <person name="Grigoriev I.V."/>
            <person name="Jeffries T.W."/>
        </authorList>
    </citation>
    <scope>NUCLEOTIDE SEQUENCE [LARGE SCALE GENOMIC DNA]</scope>
    <source>
        <strain evidence="6">NRRL Y-1626</strain>
    </source>
</reference>
<name>A0A1B7TBE3_9ASCO</name>
<dbReference type="PANTHER" id="PTHR22893">
    <property type="entry name" value="NADH OXIDOREDUCTASE-RELATED"/>
    <property type="match status" value="1"/>
</dbReference>
<evidence type="ECO:0000259" key="4">
    <source>
        <dbReference type="Pfam" id="PF00724"/>
    </source>
</evidence>
<comment type="similarity">
    <text evidence="2">Belongs to the NADH:flavin oxidoreductase/NADH oxidase family.</text>
</comment>
<dbReference type="GO" id="GO:0010181">
    <property type="term" value="F:FMN binding"/>
    <property type="evidence" value="ECO:0007669"/>
    <property type="project" value="InterPro"/>
</dbReference>
<comment type="cofactor">
    <cofactor evidence="1">
        <name>FMN</name>
        <dbReference type="ChEBI" id="CHEBI:58210"/>
    </cofactor>
</comment>
<accession>A0A1B7TBE3</accession>
<dbReference type="Gene3D" id="3.20.20.70">
    <property type="entry name" value="Aldolase class I"/>
    <property type="match status" value="1"/>
</dbReference>
<gene>
    <name evidence="5" type="ORF">HANVADRAFT_59740</name>
</gene>
<dbReference type="SUPFAM" id="SSF51395">
    <property type="entry name" value="FMN-linked oxidoreductases"/>
    <property type="match status" value="1"/>
</dbReference>
<feature type="domain" description="NADH:flavin oxidoreductase/NADH oxidase N-terminal" evidence="4">
    <location>
        <begin position="69"/>
        <end position="399"/>
    </location>
</feature>
<dbReference type="PANTHER" id="PTHR22893:SF91">
    <property type="entry name" value="NADPH DEHYDROGENASE 2-RELATED"/>
    <property type="match status" value="1"/>
</dbReference>
<evidence type="ECO:0000256" key="1">
    <source>
        <dbReference type="ARBA" id="ARBA00001917"/>
    </source>
</evidence>
<dbReference type="OrthoDB" id="276546at2759"/>
<evidence type="ECO:0000313" key="5">
    <source>
        <dbReference type="EMBL" id="OBA26051.1"/>
    </source>
</evidence>
<dbReference type="GO" id="GO:0003959">
    <property type="term" value="F:NADPH dehydrogenase activity"/>
    <property type="evidence" value="ECO:0007669"/>
    <property type="project" value="TreeGrafter"/>
</dbReference>
<evidence type="ECO:0000256" key="3">
    <source>
        <dbReference type="ARBA" id="ARBA00022643"/>
    </source>
</evidence>
<dbReference type="InterPro" id="IPR013785">
    <property type="entry name" value="Aldolase_TIM"/>
</dbReference>
<evidence type="ECO:0000256" key="2">
    <source>
        <dbReference type="ARBA" id="ARBA00005979"/>
    </source>
</evidence>
<proteinExistence type="inferred from homology"/>
<dbReference type="InterPro" id="IPR045247">
    <property type="entry name" value="Oye-like"/>
</dbReference>
<sequence length="423" mass="48581">MSDERYIPIDFKNTNLFKPLKLSDKITLKHRAILGPLTRFRADEDHALKQTTDYTETDDWKKFISDPANKTGIKKRGLVEEYYYQRTQRPGTLAITEGTFPYAQAGGYDYVPGIYTEKQIKSLSKVADAVHENGSFIFVQFWNLGRTSDPEVLQKDGLKYVSSSDNYISSGDIMETKRKALESGNLLKPLSIEQIEQIKKDYVVAARNCFKAGVDGVEIHAAGGYLLNQFFDKETNTRNDQYGGQSFENRARLYLEIFDLVVSEFGADKVGTKIAPFIDINGIFGYKDVSDTIGFYSYLVDQLEKRRLKGKGPVYLSLQEPRFNDDFTSEVSTDYGKISNQFAFKLFKGVIIIAGNLILENDYSKQTVDQDDRTLLAYGRYFISNPDLIDRLENQWPLNKYDRSTFYAYTYKGYVDYPYYKNK</sequence>
<keyword evidence="6" id="KW-1185">Reference proteome</keyword>
<dbReference type="InterPro" id="IPR001155">
    <property type="entry name" value="OxRdtase_FMN_N"/>
</dbReference>
<dbReference type="Pfam" id="PF00724">
    <property type="entry name" value="Oxidored_FMN"/>
    <property type="match status" value="1"/>
</dbReference>
<protein>
    <submittedName>
        <fullName evidence="5">FMN-linked oxidoreductase</fullName>
    </submittedName>
</protein>
<keyword evidence="3" id="KW-0285">Flavoprotein</keyword>